<reference evidence="1 2" key="1">
    <citation type="submission" date="2018-01" db="EMBL/GenBank/DDBJ databases">
        <title>Genome sequence of Iodobacter sp. strain PCH194 isolated from Indian Trans-Himalaya.</title>
        <authorList>
            <person name="Kumar V."/>
            <person name="Thakur V."/>
            <person name="Kumar S."/>
            <person name="Singh D."/>
        </authorList>
    </citation>
    <scope>NUCLEOTIDE SEQUENCE [LARGE SCALE GENOMIC DNA]</scope>
    <source>
        <strain evidence="1 2">PCH194</strain>
    </source>
</reference>
<evidence type="ECO:0000313" key="2">
    <source>
        <dbReference type="Proteomes" id="UP000515917"/>
    </source>
</evidence>
<dbReference type="Proteomes" id="UP000515917">
    <property type="component" value="Chromosome"/>
</dbReference>
<keyword evidence="2" id="KW-1185">Reference proteome</keyword>
<dbReference type="RefSeq" id="WP_130104916.1">
    <property type="nucleotide sequence ID" value="NZ_CP025781.1"/>
</dbReference>
<dbReference type="EMBL" id="CP025781">
    <property type="protein sequence ID" value="QBC42291.1"/>
    <property type="molecule type" value="Genomic_DNA"/>
</dbReference>
<proteinExistence type="predicted"/>
<dbReference type="InterPro" id="IPR032710">
    <property type="entry name" value="NTF2-like_dom_sf"/>
</dbReference>
<dbReference type="AlphaFoldDB" id="A0A7G3G4V7"/>
<sequence>MDQGLELFFERYGEAYSALDANATSSMFALPFMTIHQGQGTVWETMDLLHPATVSLLDWFEQQGFLSSSYKIKDVLYISDDFASVNLIWSVTRLNMDPWQYGTCYHVKRGDGGWRIYCVVQFDTIPELEEGVEAAIKLRHSLHSNL</sequence>
<evidence type="ECO:0008006" key="3">
    <source>
        <dbReference type="Google" id="ProtNLM"/>
    </source>
</evidence>
<gene>
    <name evidence="1" type="ORF">C1H71_01090</name>
</gene>
<protein>
    <recommendedName>
        <fullName evidence="3">SnoaL-like domain-containing protein</fullName>
    </recommendedName>
</protein>
<dbReference type="SUPFAM" id="SSF54427">
    <property type="entry name" value="NTF2-like"/>
    <property type="match status" value="1"/>
</dbReference>
<dbReference type="Gene3D" id="3.10.450.50">
    <property type="match status" value="1"/>
</dbReference>
<evidence type="ECO:0000313" key="1">
    <source>
        <dbReference type="EMBL" id="QBC42291.1"/>
    </source>
</evidence>
<name>A0A7G3G4V7_9NEIS</name>
<dbReference type="KEGG" id="ifl:C1H71_01090"/>
<accession>A0A7G3G4V7</accession>
<organism evidence="1 2">
    <name type="scientific">Iodobacter fluviatilis</name>
    <dbReference type="NCBI Taxonomy" id="537"/>
    <lineage>
        <taxon>Bacteria</taxon>
        <taxon>Pseudomonadati</taxon>
        <taxon>Pseudomonadota</taxon>
        <taxon>Betaproteobacteria</taxon>
        <taxon>Neisseriales</taxon>
        <taxon>Chitinibacteraceae</taxon>
        <taxon>Iodobacter</taxon>
    </lineage>
</organism>